<name>A0A0H3AII2_VIBC3</name>
<dbReference type="RefSeq" id="WP_000414667.1">
    <property type="nucleotide sequence ID" value="NC_009457.1"/>
</dbReference>
<dbReference type="Proteomes" id="UP000000249">
    <property type="component" value="Chromosome 1"/>
</dbReference>
<accession>A0A0H3AII2</accession>
<gene>
    <name evidence="2" type="ordered locus">VC0395_A0659</name>
    <name evidence="1" type="ordered locus">VC0395_A0778</name>
</gene>
<dbReference type="EMBL" id="CP000627">
    <property type="protein sequence ID" value="ABQ20293.1"/>
    <property type="molecule type" value="Genomic_DNA"/>
</dbReference>
<dbReference type="AlphaFoldDB" id="A0A0H3AII2"/>
<dbReference type="PATRIC" id="fig|345073.21.peg.1123"/>
<protein>
    <submittedName>
        <fullName evidence="1">Uncharacterized protein</fullName>
    </submittedName>
</protein>
<reference evidence="1 3" key="1">
    <citation type="submission" date="2007-03" db="EMBL/GenBank/DDBJ databases">
        <authorList>
            <person name="Heidelberg J."/>
        </authorList>
    </citation>
    <scope>NUCLEOTIDE SEQUENCE [LARGE SCALE GENOMIC DNA]</scope>
    <source>
        <strain evidence="3">ATCC 39541 / Classical Ogawa 395 / O395</strain>
        <strain evidence="1">O395</strain>
    </source>
</reference>
<dbReference type="KEGG" id="vcr:VC395_1275"/>
<dbReference type="KEGG" id="vcr:VC395_1156"/>
<dbReference type="OrthoDB" id="5881498at2"/>
<sequence length="65" mass="7674">MEKPLDVHTESKAEELIEYLMYFGRWTREQAIAHADKHCGEWRTTPVPQAKHFESIASDEEEIEE</sequence>
<proteinExistence type="predicted"/>
<organism evidence="1 3">
    <name type="scientific">Vibrio cholerae serotype O1 (strain ATCC 39541 / Classical Ogawa 395 / O395)</name>
    <dbReference type="NCBI Taxonomy" id="345073"/>
    <lineage>
        <taxon>Bacteria</taxon>
        <taxon>Pseudomonadati</taxon>
        <taxon>Pseudomonadota</taxon>
        <taxon>Gammaproteobacteria</taxon>
        <taxon>Vibrionales</taxon>
        <taxon>Vibrionaceae</taxon>
        <taxon>Vibrio</taxon>
    </lineage>
</organism>
<dbReference type="EMBL" id="CP000627">
    <property type="protein sequence ID" value="ABQ21620.1"/>
    <property type="molecule type" value="Genomic_DNA"/>
</dbReference>
<dbReference type="KEGG" id="vco:VC0395_A0659"/>
<evidence type="ECO:0000313" key="2">
    <source>
        <dbReference type="EMBL" id="ABQ21620.1"/>
    </source>
</evidence>
<evidence type="ECO:0000313" key="1">
    <source>
        <dbReference type="EMBL" id="ABQ20293.1"/>
    </source>
</evidence>
<evidence type="ECO:0000313" key="3">
    <source>
        <dbReference type="Proteomes" id="UP000000249"/>
    </source>
</evidence>
<dbReference type="KEGG" id="vco:VC0395_A0778"/>